<keyword evidence="3" id="KW-0560">Oxidoreductase</keyword>
<evidence type="ECO:0000313" key="9">
    <source>
        <dbReference type="EMBL" id="MBC2650322.1"/>
    </source>
</evidence>
<evidence type="ECO:0000256" key="8">
    <source>
        <dbReference type="ARBA" id="ARBA00035045"/>
    </source>
</evidence>
<sequence length="438" mass="47098">MVRPDTCFVSPDVIRRRFAAAMSAMYRDEVPLYTTLRDIVAEVNEAITGEPDAAVERHGAIRVGTPAEMRAIARLFAVMGMHPVGYYDLTPVGVPVHSTAFRPVTAEGLAINPFRVFTSLLRLELIEDAALRAAAETILAGRTIVSAETLALVDRAEAQGGLDEAQAEAFVAGALEVFRWHGTARVDGETYARLLGSHRLVADVVAFGGPHINHLTPHTHDIDRVQAEMAARGLPHKASIEGPPRRRTAILLRQTSFSALAEPFVPAGADPASEPLRHTARFGEVEQRGAALTPRGRALYDQCLATLRNEGTSPDEAFAAFPDDFVTLRRNGLAYARYVATGTSGGATDLEEALDRGLIVAEPILYEDFLPVSAAGIFRSNLADDDYSASTQASSQAELEAAIGRAILDPFALYQAIEDASREAALAHLRGSVALHET</sequence>
<comment type="caution">
    <text evidence="9">The sequence shown here is derived from an EMBL/GenBank/DDBJ whole genome shotgun (WGS) entry which is preliminary data.</text>
</comment>
<dbReference type="CDD" id="cd16348">
    <property type="entry name" value="VOC_YdcJ_like"/>
    <property type="match status" value="1"/>
</dbReference>
<dbReference type="GO" id="GO:0051213">
    <property type="term" value="F:dioxygenase activity"/>
    <property type="evidence" value="ECO:0007669"/>
    <property type="project" value="UniProtKB-KW"/>
</dbReference>
<comment type="similarity">
    <text evidence="5">Belongs to the 2-oxoadipate dioxygenase/decarboxylase family.</text>
</comment>
<dbReference type="Proteomes" id="UP000520156">
    <property type="component" value="Unassembled WGS sequence"/>
</dbReference>
<comment type="cofactor">
    <cofactor evidence="1">
        <name>Fe(2+)</name>
        <dbReference type="ChEBI" id="CHEBI:29033"/>
    </cofactor>
</comment>
<dbReference type="AlphaFoldDB" id="A0A7X1F4M6"/>
<keyword evidence="4" id="KW-0408">Iron</keyword>
<evidence type="ECO:0000256" key="7">
    <source>
        <dbReference type="ARBA" id="ARBA00035034"/>
    </source>
</evidence>
<evidence type="ECO:0000256" key="3">
    <source>
        <dbReference type="ARBA" id="ARBA00023002"/>
    </source>
</evidence>
<dbReference type="PANTHER" id="PTHR39479">
    <property type="match status" value="1"/>
</dbReference>
<name>A0A7X1F4M6_9SPHN</name>
<dbReference type="InterPro" id="IPR047869">
    <property type="entry name" value="YdcJ_bac-like"/>
</dbReference>
<dbReference type="InterPro" id="IPR009770">
    <property type="entry name" value="HGLS"/>
</dbReference>
<keyword evidence="10" id="KW-1185">Reference proteome</keyword>
<proteinExistence type="inferred from homology"/>
<reference evidence="9 10" key="1">
    <citation type="submission" date="2020-08" db="EMBL/GenBank/DDBJ databases">
        <title>The genome sequence of Novosphingobium flavum 4Y4.</title>
        <authorList>
            <person name="Liu Y."/>
        </authorList>
    </citation>
    <scope>NUCLEOTIDE SEQUENCE [LARGE SCALE GENOMIC DNA]</scope>
    <source>
        <strain evidence="9 10">4Y4</strain>
    </source>
</reference>
<dbReference type="Pfam" id="PF07063">
    <property type="entry name" value="HGLS"/>
    <property type="match status" value="1"/>
</dbReference>
<dbReference type="EC" id="1.13.11.93" evidence="6"/>
<evidence type="ECO:0000256" key="5">
    <source>
        <dbReference type="ARBA" id="ARBA00035013"/>
    </source>
</evidence>
<evidence type="ECO:0000256" key="1">
    <source>
        <dbReference type="ARBA" id="ARBA00001954"/>
    </source>
</evidence>
<evidence type="ECO:0000313" key="10">
    <source>
        <dbReference type="Proteomes" id="UP000520156"/>
    </source>
</evidence>
<keyword evidence="2" id="KW-0223">Dioxygenase</keyword>
<organism evidence="9 10">
    <name type="scientific">Novosphingobium aerophilum</name>
    <dbReference type="NCBI Taxonomy" id="2839843"/>
    <lineage>
        <taxon>Bacteria</taxon>
        <taxon>Pseudomonadati</taxon>
        <taxon>Pseudomonadota</taxon>
        <taxon>Alphaproteobacteria</taxon>
        <taxon>Sphingomonadales</taxon>
        <taxon>Sphingomonadaceae</taxon>
        <taxon>Novosphingobium</taxon>
    </lineage>
</organism>
<evidence type="ECO:0000256" key="2">
    <source>
        <dbReference type="ARBA" id="ARBA00022964"/>
    </source>
</evidence>
<dbReference type="PANTHER" id="PTHR39479:SF2">
    <property type="entry name" value="2-OXOADIPATE DIOXYGENASE_DECARBOXYLASE"/>
    <property type="match status" value="1"/>
</dbReference>
<evidence type="ECO:0000256" key="6">
    <source>
        <dbReference type="ARBA" id="ARBA00035023"/>
    </source>
</evidence>
<evidence type="ECO:0000256" key="4">
    <source>
        <dbReference type="ARBA" id="ARBA00023004"/>
    </source>
</evidence>
<protein>
    <recommendedName>
        <fullName evidence="7">2-oxoadipate dioxygenase/decarboxylase</fullName>
        <ecNumber evidence="6">1.13.11.93</ecNumber>
    </recommendedName>
    <alternativeName>
        <fullName evidence="8">2-hydroxyglutarate synthase</fullName>
    </alternativeName>
</protein>
<dbReference type="EMBL" id="JACLAU010000001">
    <property type="protein sequence ID" value="MBC2650322.1"/>
    <property type="molecule type" value="Genomic_DNA"/>
</dbReference>
<gene>
    <name evidence="9" type="ORF">H7F49_01220</name>
</gene>
<dbReference type="Gene3D" id="3.10.180.80">
    <property type="entry name" value="Uncharacterised protein PF07063, DUF1338"/>
    <property type="match status" value="1"/>
</dbReference>
<accession>A0A7X1F4M6</accession>
<dbReference type="SMART" id="SM01150">
    <property type="entry name" value="DUF1338"/>
    <property type="match status" value="1"/>
</dbReference>